<dbReference type="InterPro" id="IPR027806">
    <property type="entry name" value="HARBI1_dom"/>
</dbReference>
<keyword evidence="4" id="KW-0540">Nuclease</keyword>
<keyword evidence="6" id="KW-0378">Hydrolase</keyword>
<keyword evidence="5" id="KW-0479">Metal-binding</keyword>
<organism evidence="9 10">
    <name type="scientific">Holothuria leucospilota</name>
    <name type="common">Black long sea cucumber</name>
    <name type="synonym">Mertensiothuria leucospilota</name>
    <dbReference type="NCBI Taxonomy" id="206669"/>
    <lineage>
        <taxon>Eukaryota</taxon>
        <taxon>Metazoa</taxon>
        <taxon>Echinodermata</taxon>
        <taxon>Eleutherozoa</taxon>
        <taxon>Echinozoa</taxon>
        <taxon>Holothuroidea</taxon>
        <taxon>Aspidochirotacea</taxon>
        <taxon>Aspidochirotida</taxon>
        <taxon>Holothuriidae</taxon>
        <taxon>Holothuria</taxon>
    </lineage>
</organism>
<keyword evidence="10" id="KW-1185">Reference proteome</keyword>
<evidence type="ECO:0000256" key="5">
    <source>
        <dbReference type="ARBA" id="ARBA00022723"/>
    </source>
</evidence>
<comment type="subcellular location">
    <subcellularLocation>
        <location evidence="2">Nucleus</location>
    </subcellularLocation>
</comment>
<dbReference type="OrthoDB" id="2668416at2759"/>
<evidence type="ECO:0000256" key="6">
    <source>
        <dbReference type="ARBA" id="ARBA00022801"/>
    </source>
</evidence>
<reference evidence="9" key="1">
    <citation type="submission" date="2021-10" db="EMBL/GenBank/DDBJ databases">
        <title>Tropical sea cucumber genome reveals ecological adaptation and Cuvierian tubules defense mechanism.</title>
        <authorList>
            <person name="Chen T."/>
        </authorList>
    </citation>
    <scope>NUCLEOTIDE SEQUENCE</scope>
    <source>
        <strain evidence="9">Nanhai2018</strain>
        <tissue evidence="9">Muscle</tissue>
    </source>
</reference>
<accession>A0A9Q1CPK1</accession>
<dbReference type="AlphaFoldDB" id="A0A9Q1CPK1"/>
<evidence type="ECO:0000256" key="4">
    <source>
        <dbReference type="ARBA" id="ARBA00022722"/>
    </source>
</evidence>
<evidence type="ECO:0000313" key="10">
    <source>
        <dbReference type="Proteomes" id="UP001152320"/>
    </source>
</evidence>
<dbReference type="Proteomes" id="UP001152320">
    <property type="component" value="Chromosome 1"/>
</dbReference>
<dbReference type="GO" id="GO:0046872">
    <property type="term" value="F:metal ion binding"/>
    <property type="evidence" value="ECO:0007669"/>
    <property type="project" value="UniProtKB-KW"/>
</dbReference>
<evidence type="ECO:0000256" key="1">
    <source>
        <dbReference type="ARBA" id="ARBA00001968"/>
    </source>
</evidence>
<keyword evidence="7" id="KW-0539">Nucleus</keyword>
<proteinExistence type="inferred from homology"/>
<comment type="similarity">
    <text evidence="3">Belongs to the HARBI1 family.</text>
</comment>
<comment type="cofactor">
    <cofactor evidence="1">
        <name>a divalent metal cation</name>
        <dbReference type="ChEBI" id="CHEBI:60240"/>
    </cofactor>
</comment>
<dbReference type="GO" id="GO:0004518">
    <property type="term" value="F:nuclease activity"/>
    <property type="evidence" value="ECO:0007669"/>
    <property type="project" value="UniProtKB-KW"/>
</dbReference>
<dbReference type="EMBL" id="JAIZAY010000001">
    <property type="protein sequence ID" value="KAJ8048455.1"/>
    <property type="molecule type" value="Genomic_DNA"/>
</dbReference>
<evidence type="ECO:0000259" key="8">
    <source>
        <dbReference type="Pfam" id="PF13359"/>
    </source>
</evidence>
<name>A0A9Q1CPK1_HOLLE</name>
<evidence type="ECO:0000256" key="7">
    <source>
        <dbReference type="ARBA" id="ARBA00023242"/>
    </source>
</evidence>
<dbReference type="GO" id="GO:0016787">
    <property type="term" value="F:hydrolase activity"/>
    <property type="evidence" value="ECO:0007669"/>
    <property type="project" value="UniProtKB-KW"/>
</dbReference>
<dbReference type="GO" id="GO:0005634">
    <property type="term" value="C:nucleus"/>
    <property type="evidence" value="ECO:0007669"/>
    <property type="project" value="UniProtKB-SubCell"/>
</dbReference>
<evidence type="ECO:0000313" key="9">
    <source>
        <dbReference type="EMBL" id="KAJ8048455.1"/>
    </source>
</evidence>
<dbReference type="PANTHER" id="PTHR22930:SF85">
    <property type="entry name" value="GH03217P-RELATED"/>
    <property type="match status" value="1"/>
</dbReference>
<protein>
    <submittedName>
        <fullName evidence="9">Protein ALP1-like</fullName>
    </submittedName>
</protein>
<evidence type="ECO:0000256" key="2">
    <source>
        <dbReference type="ARBA" id="ARBA00004123"/>
    </source>
</evidence>
<dbReference type="Pfam" id="PF13359">
    <property type="entry name" value="DDE_Tnp_4"/>
    <property type="match status" value="1"/>
</dbReference>
<gene>
    <name evidence="9" type="ORF">HOLleu_00780</name>
</gene>
<feature type="domain" description="DDE Tnp4" evidence="8">
    <location>
        <begin position="3"/>
        <end position="72"/>
    </location>
</feature>
<dbReference type="InterPro" id="IPR045249">
    <property type="entry name" value="HARBI1-like"/>
</dbReference>
<evidence type="ECO:0000256" key="3">
    <source>
        <dbReference type="ARBA" id="ARBA00006958"/>
    </source>
</evidence>
<sequence length="148" mass="17303">MLLGDPVYPLLPWLMKGFSPEQHFNYRLSRARMVVECAFGRLKARWRCLLKRNDSDILKIPKIVMACCILHNICEEMKDPINSQWLDNVEVRGIRAPQQEREPRGEQIREALVNFFAEGHCVLYFDIKINQKRKRLGGSLHFLGILPV</sequence>
<comment type="caution">
    <text evidence="9">The sequence shown here is derived from an EMBL/GenBank/DDBJ whole genome shotgun (WGS) entry which is preliminary data.</text>
</comment>
<dbReference type="PANTHER" id="PTHR22930">
    <property type="match status" value="1"/>
</dbReference>